<feature type="transmembrane region" description="Helical" evidence="13">
    <location>
        <begin position="278"/>
        <end position="298"/>
    </location>
</feature>
<evidence type="ECO:0000259" key="14">
    <source>
        <dbReference type="Pfam" id="PF00361"/>
    </source>
</evidence>
<evidence type="ECO:0000256" key="6">
    <source>
        <dbReference type="ARBA" id="ARBA00022857"/>
    </source>
</evidence>
<comment type="similarity">
    <text evidence="13">Belongs to the complex I subunit 2 family.</text>
</comment>
<dbReference type="GO" id="GO:0019684">
    <property type="term" value="P:photosynthesis, light reaction"/>
    <property type="evidence" value="ECO:0007669"/>
    <property type="project" value="UniProtKB-UniRule"/>
</dbReference>
<dbReference type="GeneID" id="67278882"/>
<dbReference type="GO" id="GO:0008137">
    <property type="term" value="F:NADH dehydrogenase (ubiquinone) activity"/>
    <property type="evidence" value="ECO:0007669"/>
    <property type="project" value="InterPro"/>
</dbReference>
<comment type="catalytic activity">
    <reaction evidence="13">
        <text>a plastoquinone + NADH + (n+1) H(+)(in) = a plastoquinol + NAD(+) + n H(+)(out)</text>
        <dbReference type="Rhea" id="RHEA:42608"/>
        <dbReference type="Rhea" id="RHEA-COMP:9561"/>
        <dbReference type="Rhea" id="RHEA-COMP:9562"/>
        <dbReference type="ChEBI" id="CHEBI:15378"/>
        <dbReference type="ChEBI" id="CHEBI:17757"/>
        <dbReference type="ChEBI" id="CHEBI:57540"/>
        <dbReference type="ChEBI" id="CHEBI:57945"/>
        <dbReference type="ChEBI" id="CHEBI:62192"/>
    </reaction>
</comment>
<dbReference type="InterPro" id="IPR045693">
    <property type="entry name" value="Ndh2_N"/>
</dbReference>
<evidence type="ECO:0000313" key="16">
    <source>
        <dbReference type="EMBL" id="QRZ60609.1"/>
    </source>
</evidence>
<dbReference type="GO" id="GO:0016655">
    <property type="term" value="F:oxidoreductase activity, acting on NAD(P)H, quinone or similar compound as acceptor"/>
    <property type="evidence" value="ECO:0007669"/>
    <property type="project" value="UniProtKB-UniRule"/>
</dbReference>
<dbReference type="AlphaFoldDB" id="A0A895KUW2"/>
<dbReference type="PANTHER" id="PTHR22773">
    <property type="entry name" value="NADH DEHYDROGENASE"/>
    <property type="match status" value="1"/>
</dbReference>
<accession>A0A895KUW2</accession>
<dbReference type="NCBIfam" id="NF002701">
    <property type="entry name" value="PRK02504.1"/>
    <property type="match status" value="1"/>
</dbReference>
<dbReference type="InterPro" id="IPR010096">
    <property type="entry name" value="NADH-Q_OxRdtase_suN/2"/>
</dbReference>
<feature type="transmembrane region" description="Helical" evidence="13">
    <location>
        <begin position="81"/>
        <end position="101"/>
    </location>
</feature>
<feature type="transmembrane region" description="Helical" evidence="13">
    <location>
        <begin position="375"/>
        <end position="397"/>
    </location>
</feature>
<feature type="transmembrane region" description="Helical" evidence="13">
    <location>
        <begin position="205"/>
        <end position="226"/>
    </location>
</feature>
<feature type="domain" description="NADH:quinone oxidoreductase/Mrp antiporter transmembrane" evidence="14">
    <location>
        <begin position="128"/>
        <end position="424"/>
    </location>
</feature>
<evidence type="ECO:0000256" key="7">
    <source>
        <dbReference type="ARBA" id="ARBA00022957"/>
    </source>
</evidence>
<dbReference type="EMBL" id="MW075108">
    <property type="protein sequence ID" value="QRZ60609.1"/>
    <property type="molecule type" value="Genomic_DNA"/>
</dbReference>
<comment type="catalytic activity">
    <reaction evidence="13">
        <text>a plastoquinone + NADPH + (n+1) H(+)(in) = a plastoquinol + NADP(+) + n H(+)(out)</text>
        <dbReference type="Rhea" id="RHEA:42612"/>
        <dbReference type="Rhea" id="RHEA-COMP:9561"/>
        <dbReference type="Rhea" id="RHEA-COMP:9562"/>
        <dbReference type="ChEBI" id="CHEBI:15378"/>
        <dbReference type="ChEBI" id="CHEBI:17757"/>
        <dbReference type="ChEBI" id="CHEBI:57783"/>
        <dbReference type="ChEBI" id="CHEBI:58349"/>
        <dbReference type="ChEBI" id="CHEBI:62192"/>
    </reaction>
</comment>
<feature type="transmembrane region" description="Helical" evidence="13">
    <location>
        <begin position="6"/>
        <end position="29"/>
    </location>
</feature>
<reference evidence="16" key="1">
    <citation type="submission" date="2020-10" db="EMBL/GenBank/DDBJ databases">
        <authorList>
            <person name="Zhou D."/>
            <person name="Zhang X."/>
            <person name="Zhang X."/>
            <person name="Wang H."/>
            <person name="Chen S."/>
            <person name="Cheng T."/>
            <person name="Shi S."/>
            <person name="Shen J."/>
        </authorList>
    </citation>
    <scope>NUCLEOTIDE SEQUENCE</scope>
</reference>
<geneLocation type="chloroplast" evidence="16"/>
<feature type="transmembrane region" description="Helical" evidence="13">
    <location>
        <begin position="108"/>
        <end position="125"/>
    </location>
</feature>
<keyword evidence="3 16" id="KW-0150">Chloroplast</keyword>
<sequence length="494" mass="54657">MKAFHLLLFDGSFLFPECILIFGLILLLMIDSTSDQKDISWFYFISSTSLVMSITALLFRWREEPMISFSGNFQTNNFNEIFQFLILLCSTLCIPLSVEYIECTEMAITEFLLFILTATLGGMFLCSANDLITIFVASECFSLCSYLLSGYTKKDVRSNEATMKYLLMGGASSSILVHGFSWLYGSSGGEIELQEIVNGLINTQMYNSPGISIALILITVGIGFKLSPAPSHQWTPDVYEGSPTPVVAFLSVTSKVAASASATRIFDIPFYFSSNEWHLLLEILAILSMILGNLIAITQTSMKRMLAYSSIGQIGYVIIGIIVGDSNGGYASMITYMLFYIAMNLGTFACIVLFGLRTGTDNIRDYAGLYTKDPFLALSLALCLLSLAGLPPLAGFFGKLHLFWCGWQAGLYFLVSIGLLTSVVSIYYYLKIIKLLMTGRNQEITPYVRNYRRSPLSLRSNNSIELSMIICVIASTIPGISMNPIIEIAQDTLF</sequence>
<organism evidence="16">
    <name type="scientific">Caragana stenophylla</name>
    <dbReference type="NCBI Taxonomy" id="390502"/>
    <lineage>
        <taxon>Eukaryota</taxon>
        <taxon>Viridiplantae</taxon>
        <taxon>Streptophyta</taxon>
        <taxon>Embryophyta</taxon>
        <taxon>Tracheophyta</taxon>
        <taxon>Spermatophyta</taxon>
        <taxon>Magnoliopsida</taxon>
        <taxon>eudicotyledons</taxon>
        <taxon>Gunneridae</taxon>
        <taxon>Pentapetalae</taxon>
        <taxon>rosids</taxon>
        <taxon>fabids</taxon>
        <taxon>Fabales</taxon>
        <taxon>Fabaceae</taxon>
        <taxon>Papilionoideae</taxon>
        <taxon>50 kb inversion clade</taxon>
        <taxon>NPAAA clade</taxon>
        <taxon>Hologalegina</taxon>
        <taxon>IRL clade</taxon>
        <taxon>Caraganeae</taxon>
        <taxon>Caragana</taxon>
    </lineage>
</organism>
<protein>
    <recommendedName>
        <fullName evidence="13">NAD(P)H-quinone oxidoreductase subunit 2, chloroplastic</fullName>
        <ecNumber evidence="13">7.1.1.-</ecNumber>
    </recommendedName>
    <alternativeName>
        <fullName evidence="13">NAD(P)H dehydrogenase, subunit 2</fullName>
    </alternativeName>
    <alternativeName>
        <fullName evidence="13">NADH-plastoquinone oxidoreductase subunit 2</fullName>
    </alternativeName>
</protein>
<keyword evidence="9 13" id="KW-1133">Transmembrane helix</keyword>
<evidence type="ECO:0000256" key="1">
    <source>
        <dbReference type="ARBA" id="ARBA00004141"/>
    </source>
</evidence>
<name>A0A895KUW2_9FABA</name>
<proteinExistence type="inferred from homology"/>
<gene>
    <name evidence="13 16" type="primary">ndhB</name>
</gene>
<keyword evidence="11 13" id="KW-0793">Thylakoid</keyword>
<dbReference type="PRINTS" id="PR01434">
    <property type="entry name" value="NADHDHGNASE5"/>
</dbReference>
<evidence type="ECO:0000256" key="9">
    <source>
        <dbReference type="ARBA" id="ARBA00022989"/>
    </source>
</evidence>
<evidence type="ECO:0000256" key="10">
    <source>
        <dbReference type="ARBA" id="ARBA00023027"/>
    </source>
</evidence>
<comment type="subcellular location">
    <subcellularLocation>
        <location evidence="1">Membrane</location>
        <topology evidence="1">Multi-pass membrane protein</topology>
    </subcellularLocation>
    <subcellularLocation>
        <location evidence="13">Plastid</location>
        <location evidence="13">Chloroplast thylakoid membrane</location>
        <topology evidence="13">Multi-pass membrane protein</topology>
    </subcellularLocation>
</comment>
<keyword evidence="16" id="KW-0934">Plastid</keyword>
<evidence type="ECO:0000256" key="2">
    <source>
        <dbReference type="ARBA" id="ARBA00022448"/>
    </source>
</evidence>
<evidence type="ECO:0000256" key="5">
    <source>
        <dbReference type="ARBA" id="ARBA00022719"/>
    </source>
</evidence>
<feature type="domain" description="NAD(P)H-quinone oxidoreductase subunit 2 N-terminal" evidence="15">
    <location>
        <begin position="1"/>
        <end position="99"/>
    </location>
</feature>
<feature type="transmembrane region" description="Helical" evidence="13">
    <location>
        <begin position="409"/>
        <end position="430"/>
    </location>
</feature>
<evidence type="ECO:0000256" key="12">
    <source>
        <dbReference type="ARBA" id="ARBA00023136"/>
    </source>
</evidence>
<feature type="transmembrane region" description="Helical" evidence="13">
    <location>
        <begin position="330"/>
        <end position="354"/>
    </location>
</feature>
<comment type="function">
    <text evidence="13">NDH shuttles electrons from NAD(P)H:plastoquinone, via FMN and iron-sulfur (Fe-S) centers, to quinones in the photosynthetic chain and possibly in a chloroplast respiratory chain. The immediate electron acceptor for the enzyme in this species is believed to be plastoquinone. Couples the redox reaction to proton translocation, and thus conserves the redox energy in a proton gradient.</text>
</comment>
<keyword evidence="10 13" id="KW-0520">NAD</keyword>
<dbReference type="HAMAP" id="MF_00445">
    <property type="entry name" value="NDH1_NuoN_1"/>
    <property type="match status" value="1"/>
</dbReference>
<evidence type="ECO:0000256" key="8">
    <source>
        <dbReference type="ARBA" id="ARBA00022967"/>
    </source>
</evidence>
<feature type="transmembrane region" description="Helical" evidence="13">
    <location>
        <begin position="41"/>
        <end position="61"/>
    </location>
</feature>
<keyword evidence="12 13" id="KW-0472">Membrane</keyword>
<evidence type="ECO:0000256" key="11">
    <source>
        <dbReference type="ARBA" id="ARBA00023078"/>
    </source>
</evidence>
<dbReference type="GO" id="GO:0042773">
    <property type="term" value="P:ATP synthesis coupled electron transport"/>
    <property type="evidence" value="ECO:0007669"/>
    <property type="project" value="InterPro"/>
</dbReference>
<dbReference type="GO" id="GO:0048038">
    <property type="term" value="F:quinone binding"/>
    <property type="evidence" value="ECO:0007669"/>
    <property type="project" value="UniProtKB-KW"/>
</dbReference>
<keyword evidence="2 13" id="KW-0813">Transport</keyword>
<comment type="caution">
    <text evidence="13">Lacks conserved residue(s) required for the propagation of feature annotation.</text>
</comment>
<keyword evidence="4 13" id="KW-0812">Transmembrane</keyword>
<keyword evidence="7 13" id="KW-0618">Plastoquinone</keyword>
<dbReference type="RefSeq" id="YP_010170627.1">
    <property type="nucleotide sequence ID" value="NC_057610.1"/>
</dbReference>
<evidence type="ECO:0000256" key="13">
    <source>
        <dbReference type="HAMAP-Rule" id="MF_00445"/>
    </source>
</evidence>
<dbReference type="EC" id="7.1.1.-" evidence="13"/>
<dbReference type="GO" id="GO:0009535">
    <property type="term" value="C:chloroplast thylakoid membrane"/>
    <property type="evidence" value="ECO:0007669"/>
    <property type="project" value="UniProtKB-SubCell"/>
</dbReference>
<keyword evidence="6 13" id="KW-0521">NADP</keyword>
<dbReference type="Pfam" id="PF00361">
    <property type="entry name" value="Proton_antipo_M"/>
    <property type="match status" value="1"/>
</dbReference>
<dbReference type="InterPro" id="IPR001750">
    <property type="entry name" value="ND/Mrp_TM"/>
</dbReference>
<keyword evidence="5 13" id="KW-0874">Quinone</keyword>
<evidence type="ECO:0000259" key="15">
    <source>
        <dbReference type="Pfam" id="PF19530"/>
    </source>
</evidence>
<dbReference type="Pfam" id="PF19530">
    <property type="entry name" value="Ndh2_N"/>
    <property type="match status" value="1"/>
</dbReference>
<dbReference type="NCBIfam" id="TIGR01770">
    <property type="entry name" value="NDH_I_N"/>
    <property type="match status" value="1"/>
</dbReference>
<evidence type="ECO:0000256" key="3">
    <source>
        <dbReference type="ARBA" id="ARBA00022528"/>
    </source>
</evidence>
<keyword evidence="8 13" id="KW-1278">Translocase</keyword>
<feature type="transmembrane region" description="Helical" evidence="13">
    <location>
        <begin position="305"/>
        <end position="324"/>
    </location>
</feature>
<evidence type="ECO:0000256" key="4">
    <source>
        <dbReference type="ARBA" id="ARBA00022692"/>
    </source>
</evidence>
<comment type="subunit">
    <text evidence="13">NDH is composed of at least 16 different subunits, 5 of which are encoded in the nucleus.</text>
</comment>